<evidence type="ECO:0000256" key="4">
    <source>
        <dbReference type="ARBA" id="ARBA00022801"/>
    </source>
</evidence>
<evidence type="ECO:0000256" key="2">
    <source>
        <dbReference type="ARBA" id="ARBA00010838"/>
    </source>
</evidence>
<proteinExistence type="inferred from homology"/>
<dbReference type="InterPro" id="IPR017853">
    <property type="entry name" value="GH"/>
</dbReference>
<evidence type="ECO:0000256" key="7">
    <source>
        <dbReference type="ARBA" id="ARBA00023295"/>
    </source>
</evidence>
<dbReference type="Gene3D" id="3.20.20.80">
    <property type="entry name" value="Glycosidases"/>
    <property type="match status" value="1"/>
</dbReference>
<dbReference type="PROSITE" id="PS00653">
    <property type="entry name" value="GLYCOSYL_HYDROL_F1_2"/>
    <property type="match status" value="1"/>
</dbReference>
<evidence type="ECO:0000256" key="11">
    <source>
        <dbReference type="RuleBase" id="RU361175"/>
    </source>
</evidence>
<feature type="binding site" evidence="10">
    <location>
        <position position="343"/>
    </location>
    <ligand>
        <name>substrate</name>
    </ligand>
</feature>
<dbReference type="InterPro" id="IPR017736">
    <property type="entry name" value="Glyco_hydro_1_beta-glucosidase"/>
</dbReference>
<feature type="region of interest" description="Disordered" evidence="12">
    <location>
        <begin position="1"/>
        <end position="53"/>
    </location>
</feature>
<evidence type="ECO:0000256" key="1">
    <source>
        <dbReference type="ARBA" id="ARBA00000448"/>
    </source>
</evidence>
<comment type="caution">
    <text evidence="13">The sequence shown here is derived from an EMBL/GenBank/DDBJ whole genome shotgun (WGS) entry which is preliminary data.</text>
</comment>
<comment type="similarity">
    <text evidence="2 11">Belongs to the glycosyl hydrolase 1 family.</text>
</comment>
<dbReference type="SUPFAM" id="SSF51445">
    <property type="entry name" value="(Trans)glycosidases"/>
    <property type="match status" value="1"/>
</dbReference>
<dbReference type="GO" id="GO:0008422">
    <property type="term" value="F:beta-glucosidase activity"/>
    <property type="evidence" value="ECO:0007669"/>
    <property type="project" value="UniProtKB-EC"/>
</dbReference>
<evidence type="ECO:0000256" key="10">
    <source>
        <dbReference type="PIRSR" id="PIRSR617736-2"/>
    </source>
</evidence>
<dbReference type="EMBL" id="JAAGLU010000018">
    <property type="protein sequence ID" value="NEC88479.1"/>
    <property type="molecule type" value="Genomic_DNA"/>
</dbReference>
<feature type="binding site" evidence="10">
    <location>
        <position position="167"/>
    </location>
    <ligand>
        <name>substrate</name>
    </ligand>
</feature>
<evidence type="ECO:0000313" key="13">
    <source>
        <dbReference type="EMBL" id="NEC88479.1"/>
    </source>
</evidence>
<dbReference type="PRINTS" id="PR00131">
    <property type="entry name" value="GLHYDRLASE1"/>
</dbReference>
<dbReference type="GO" id="GO:0030245">
    <property type="term" value="P:cellulose catabolic process"/>
    <property type="evidence" value="ECO:0007669"/>
    <property type="project" value="UniProtKB-KW"/>
</dbReference>
<keyword evidence="4 11" id="KW-0378">Hydrolase</keyword>
<dbReference type="GO" id="GO:0005829">
    <property type="term" value="C:cytosol"/>
    <property type="evidence" value="ECO:0007669"/>
    <property type="project" value="TreeGrafter"/>
</dbReference>
<dbReference type="Pfam" id="PF00232">
    <property type="entry name" value="Glyco_hydro_1"/>
    <property type="match status" value="1"/>
</dbReference>
<feature type="binding site" evidence="10">
    <location>
        <position position="464"/>
    </location>
    <ligand>
        <name>substrate</name>
    </ligand>
</feature>
<evidence type="ECO:0000256" key="8">
    <source>
        <dbReference type="ARBA" id="ARBA00023326"/>
    </source>
</evidence>
<keyword evidence="5" id="KW-0136">Cellulose degradation</keyword>
<keyword evidence="8" id="KW-0624">Polysaccharide degradation</keyword>
<protein>
    <recommendedName>
        <fullName evidence="3 11">Beta-glucosidase</fullName>
        <ecNumber evidence="3 11">3.2.1.21</ecNumber>
    </recommendedName>
</protein>
<sequence>MSAPPSPRSRDPPRARHPNSPLPPRSTAGRTHVTTTARRVAPTPDNTALTRFPPGFTWGTATAAYQIEGAAAVDGRTPSIWDTYSHTPGMVRNGDTGDVATDHYHRWREDVEIMADLGVSAYRFSLSWPRVQPTGRGPAVEKGLDFYRALTDALLEKGIEPVVTLYHWDLPQELEDAGGWPERVTADRFADYAALAARALGDRVKTWTTLNEPWCSAFLGYGSGVHAPGRTDPVAALRAAHHLNLAHGKAVQALRAELPSSARASVTLNVHHVRALSEAAADLDAVRRIDALANRVFTGPMLEGEYPRDLLQDTAGLTDWSFVRDGDTATIHQPLDFLGVNYYSPTLVSAATGDAGHGSDGHGASEHTPWPGADRVAFHLPPGNTTAMGWAVDPSGLYELLTRLKADFPSMPLMITENGAAFDDYVNPEGEVADPERIAYLHDHLSAVRRAIVAGVDVRGYFLWSLLDNFEWGYGYSKRFGAVYVDYPTGKRIPKASARWYADVARTGTLPDRDGANGTTRV</sequence>
<comment type="catalytic activity">
    <reaction evidence="1 11">
        <text>Hydrolysis of terminal, non-reducing beta-D-glucosyl residues with release of beta-D-glucose.</text>
        <dbReference type="EC" id="3.2.1.21"/>
    </reaction>
</comment>
<dbReference type="AlphaFoldDB" id="A0A6B3BVW3"/>
<accession>A0A6B3BVW3</accession>
<organism evidence="13">
    <name type="scientific">Streptomyces sp. SID12501</name>
    <dbReference type="NCBI Taxonomy" id="2706042"/>
    <lineage>
        <taxon>Bacteria</taxon>
        <taxon>Bacillati</taxon>
        <taxon>Actinomycetota</taxon>
        <taxon>Actinomycetes</taxon>
        <taxon>Kitasatosporales</taxon>
        <taxon>Streptomycetaceae</taxon>
        <taxon>Streptomyces</taxon>
    </lineage>
</organism>
<dbReference type="PANTHER" id="PTHR10353">
    <property type="entry name" value="GLYCOSYL HYDROLASE"/>
    <property type="match status" value="1"/>
</dbReference>
<evidence type="ECO:0000256" key="6">
    <source>
        <dbReference type="ARBA" id="ARBA00023277"/>
    </source>
</evidence>
<feature type="active site" description="Nucleophile" evidence="9">
    <location>
        <position position="417"/>
    </location>
</feature>
<feature type="binding site" evidence="10">
    <location>
        <position position="211"/>
    </location>
    <ligand>
        <name>substrate</name>
    </ligand>
</feature>
<name>A0A6B3BVW3_9ACTN</name>
<keyword evidence="7 11" id="KW-0326">Glycosidase</keyword>
<keyword evidence="6" id="KW-0119">Carbohydrate metabolism</keyword>
<feature type="compositionally biased region" description="Low complexity" evidence="12">
    <location>
        <begin position="27"/>
        <end position="44"/>
    </location>
</feature>
<evidence type="ECO:0000256" key="3">
    <source>
        <dbReference type="ARBA" id="ARBA00012744"/>
    </source>
</evidence>
<feature type="binding site" evidence="10">
    <location>
        <begin position="471"/>
        <end position="472"/>
    </location>
    <ligand>
        <name>substrate</name>
    </ligand>
</feature>
<dbReference type="NCBIfam" id="TIGR03356">
    <property type="entry name" value="BGL"/>
    <property type="match status" value="1"/>
</dbReference>
<evidence type="ECO:0000256" key="12">
    <source>
        <dbReference type="SAM" id="MobiDB-lite"/>
    </source>
</evidence>
<reference evidence="13" key="1">
    <citation type="submission" date="2020-01" db="EMBL/GenBank/DDBJ databases">
        <title>Insect and environment-associated Actinomycetes.</title>
        <authorList>
            <person name="Currrie C."/>
            <person name="Chevrette M."/>
            <person name="Carlson C."/>
            <person name="Stubbendieck R."/>
            <person name="Wendt-Pienkowski E."/>
        </authorList>
    </citation>
    <scope>NUCLEOTIDE SEQUENCE</scope>
    <source>
        <strain evidence="13">SID12501</strain>
    </source>
</reference>
<evidence type="ECO:0000256" key="5">
    <source>
        <dbReference type="ARBA" id="ARBA00023001"/>
    </source>
</evidence>
<dbReference type="EC" id="3.2.1.21" evidence="3 11"/>
<dbReference type="InterPro" id="IPR033132">
    <property type="entry name" value="GH_1_N_CS"/>
</dbReference>
<feature type="active site" description="Proton donor" evidence="9">
    <location>
        <position position="212"/>
    </location>
</feature>
<dbReference type="PANTHER" id="PTHR10353:SF36">
    <property type="entry name" value="LP05116P"/>
    <property type="match status" value="1"/>
</dbReference>
<dbReference type="FunFam" id="3.20.20.80:FF:000004">
    <property type="entry name" value="Beta-glucosidase 6-phospho-beta-glucosidase"/>
    <property type="match status" value="1"/>
</dbReference>
<gene>
    <name evidence="13" type="ORF">G3I71_22275</name>
</gene>
<feature type="binding site" evidence="10">
    <location>
        <position position="66"/>
    </location>
    <ligand>
        <name>substrate</name>
    </ligand>
</feature>
<dbReference type="InterPro" id="IPR001360">
    <property type="entry name" value="Glyco_hydro_1"/>
</dbReference>
<evidence type="ECO:0000256" key="9">
    <source>
        <dbReference type="PIRSR" id="PIRSR617736-1"/>
    </source>
</evidence>